<protein>
    <submittedName>
        <fullName evidence="6">Endonuclease MutS2</fullName>
    </submittedName>
</protein>
<evidence type="ECO:0000256" key="3">
    <source>
        <dbReference type="ARBA" id="ARBA00023125"/>
    </source>
</evidence>
<keyword evidence="7" id="KW-1185">Reference proteome</keyword>
<dbReference type="InterPro" id="IPR000432">
    <property type="entry name" value="DNA_mismatch_repair_MutS_C"/>
</dbReference>
<keyword evidence="2" id="KW-0067">ATP-binding</keyword>
<evidence type="ECO:0000313" key="7">
    <source>
        <dbReference type="Proteomes" id="UP001589818"/>
    </source>
</evidence>
<keyword evidence="6" id="KW-0540">Nuclease</keyword>
<name>A0ABV6J5N3_9BACL</name>
<evidence type="ECO:0000256" key="4">
    <source>
        <dbReference type="SAM" id="MobiDB-lite"/>
    </source>
</evidence>
<keyword evidence="6" id="KW-0255">Endonuclease</keyword>
<gene>
    <name evidence="6" type="ORF">ACFFJ8_07125</name>
</gene>
<dbReference type="InterPro" id="IPR045076">
    <property type="entry name" value="MutS"/>
</dbReference>
<dbReference type="SUPFAM" id="SSF48334">
    <property type="entry name" value="DNA repair protein MutS, domain III"/>
    <property type="match status" value="1"/>
</dbReference>
<dbReference type="PROSITE" id="PS00486">
    <property type="entry name" value="DNA_MISMATCH_REPAIR_2"/>
    <property type="match status" value="1"/>
</dbReference>
<dbReference type="InterPro" id="IPR005747">
    <property type="entry name" value="MutS2"/>
</dbReference>
<dbReference type="InterPro" id="IPR036187">
    <property type="entry name" value="DNA_mismatch_repair_MutS_sf"/>
</dbReference>
<evidence type="ECO:0000313" key="6">
    <source>
        <dbReference type="EMBL" id="MFC0391146.1"/>
    </source>
</evidence>
<evidence type="ECO:0000256" key="2">
    <source>
        <dbReference type="ARBA" id="ARBA00022840"/>
    </source>
</evidence>
<keyword evidence="3" id="KW-0238">DNA-binding</keyword>
<evidence type="ECO:0000259" key="5">
    <source>
        <dbReference type="PROSITE" id="PS00486"/>
    </source>
</evidence>
<dbReference type="Proteomes" id="UP001589818">
    <property type="component" value="Unassembled WGS sequence"/>
</dbReference>
<dbReference type="GO" id="GO:0004519">
    <property type="term" value="F:endonuclease activity"/>
    <property type="evidence" value="ECO:0007669"/>
    <property type="project" value="UniProtKB-KW"/>
</dbReference>
<dbReference type="SUPFAM" id="SSF52540">
    <property type="entry name" value="P-loop containing nucleoside triphosphate hydrolases"/>
    <property type="match status" value="1"/>
</dbReference>
<dbReference type="Gene3D" id="3.40.50.300">
    <property type="entry name" value="P-loop containing nucleotide triphosphate hydrolases"/>
    <property type="match status" value="1"/>
</dbReference>
<organism evidence="6 7">
    <name type="scientific">Paenibacillus mendelii</name>
    <dbReference type="NCBI Taxonomy" id="206163"/>
    <lineage>
        <taxon>Bacteria</taxon>
        <taxon>Bacillati</taxon>
        <taxon>Bacillota</taxon>
        <taxon>Bacilli</taxon>
        <taxon>Bacillales</taxon>
        <taxon>Paenibacillaceae</taxon>
        <taxon>Paenibacillus</taxon>
    </lineage>
</organism>
<dbReference type="EMBL" id="JBHLVF010000010">
    <property type="protein sequence ID" value="MFC0391146.1"/>
    <property type="molecule type" value="Genomic_DNA"/>
</dbReference>
<reference evidence="6 7" key="1">
    <citation type="submission" date="2024-09" db="EMBL/GenBank/DDBJ databases">
        <authorList>
            <person name="Sun Q."/>
            <person name="Mori K."/>
        </authorList>
    </citation>
    <scope>NUCLEOTIDE SEQUENCE [LARGE SCALE GENOMIC DNA]</scope>
    <source>
        <strain evidence="6 7">CCM 4839</strain>
    </source>
</reference>
<comment type="caution">
    <text evidence="6">The sequence shown here is derived from an EMBL/GenBank/DDBJ whole genome shotgun (WGS) entry which is preliminary data.</text>
</comment>
<keyword evidence="1" id="KW-0547">Nucleotide-binding</keyword>
<dbReference type="PIRSF" id="PIRSF005814">
    <property type="entry name" value="MutS_YshD"/>
    <property type="match status" value="1"/>
</dbReference>
<dbReference type="InterPro" id="IPR007696">
    <property type="entry name" value="DNA_mismatch_repair_MutS_core"/>
</dbReference>
<dbReference type="PANTHER" id="PTHR48466:SF2">
    <property type="entry name" value="OS10G0509000 PROTEIN"/>
    <property type="match status" value="1"/>
</dbReference>
<evidence type="ECO:0000256" key="1">
    <source>
        <dbReference type="ARBA" id="ARBA00022741"/>
    </source>
</evidence>
<feature type="domain" description="DNA mismatch repair proteins mutS family" evidence="5">
    <location>
        <begin position="403"/>
        <end position="419"/>
    </location>
</feature>
<proteinExistence type="predicted"/>
<accession>A0ABV6J5N3</accession>
<dbReference type="RefSeq" id="WP_204818193.1">
    <property type="nucleotide sequence ID" value="NZ_JANHOF010000004.1"/>
</dbReference>
<dbReference type="SMART" id="SM00534">
    <property type="entry name" value="MUTSac"/>
    <property type="match status" value="1"/>
</dbReference>
<keyword evidence="6" id="KW-0378">Hydrolase</keyword>
<dbReference type="NCBIfam" id="TIGR01069">
    <property type="entry name" value="mutS2"/>
    <property type="match status" value="1"/>
</dbReference>
<dbReference type="Pfam" id="PF00488">
    <property type="entry name" value="MutS_V"/>
    <property type="match status" value="1"/>
</dbReference>
<sequence length="656" mass="72524">MNEASLKRLEYDKIKGKLLEFTVSPEGRTLAERHKPTTNEATVRALMKETEEAAQLLATGASVPLSAMEGMETFFALLGKGKIYSEQDLGHLSAWLAAVAQMKRYMDAKRQIAPTISSYADSMHDCPELRKELDRCIRHGQLTDQASPALADIRRHLAAAEDRIERKLNQTLGKYKSALQEQLVSKRNGHYVIPVKRELRKQVPGTVWDESSSGQTLFVEPVDIAGLQAEWQMWKAEEERERTVILSELSEYAEQYADGLRWNVEAMASFDFIFARAKLSRTWDGIAVTITQIPTIKLVNAKHPLLGSECMPLNVSIGGSWRQLIITGPNTGGKTVTLKTIGLFALMVQSGLLVPAGKGTELGIFHHVLADVGDGQSIEQSLSTFSAHMASLKEMLDAANDRSLLLLDELAAGTDPGEGIALSIAVLEELLQRGSLVAATTHFNEIKRFAAETEGCTNARMAFDAETLKPLYQLEIGEAGDSYAFAIARRFGLPERVVQRAEARAAAFGTNQRLQPESPAIPAWKGGGAKRAQAKPSEVKKKEAVNESEDEAGAAVQRSFQVGDCVWIYPLKRSGIVYKPADERGEVIVQVQKQKLKFNRKRLALYIGSEKLYPGQDYDLDIVFESKQNRKARKQMGRKYVPGIEIVTPAEGDPER</sequence>
<dbReference type="SMART" id="SM00533">
    <property type="entry name" value="MUTSd"/>
    <property type="match status" value="1"/>
</dbReference>
<feature type="region of interest" description="Disordered" evidence="4">
    <location>
        <begin position="519"/>
        <end position="550"/>
    </location>
</feature>
<dbReference type="InterPro" id="IPR027417">
    <property type="entry name" value="P-loop_NTPase"/>
</dbReference>
<dbReference type="PANTHER" id="PTHR48466">
    <property type="entry name" value="OS10G0509000 PROTEIN-RELATED"/>
    <property type="match status" value="1"/>
</dbReference>